<dbReference type="RefSeq" id="WP_104007181.1">
    <property type="nucleotide sequence ID" value="NZ_FNVD01000003.1"/>
</dbReference>
<dbReference type="CDD" id="cd17040">
    <property type="entry name" value="Ubl_MoaD_like"/>
    <property type="match status" value="1"/>
</dbReference>
<dbReference type="Proteomes" id="UP000236742">
    <property type="component" value="Unassembled WGS sequence"/>
</dbReference>
<sequence length="81" mass="8622">MPEVHLWSGLRALAGGREVVEVEGRTVGELLDALVAAYPALKEPIEAGVSVAVDGRVIASALNEPVRPDSEIYLMQRLRGG</sequence>
<dbReference type="InterPro" id="IPR016155">
    <property type="entry name" value="Mopterin_synth/thiamin_S_b"/>
</dbReference>
<dbReference type="OrthoDB" id="8087696at2"/>
<proteinExistence type="predicted"/>
<dbReference type="EMBL" id="FNVD01000003">
    <property type="protein sequence ID" value="SEF70479.1"/>
    <property type="molecule type" value="Genomic_DNA"/>
</dbReference>
<dbReference type="Pfam" id="PF02597">
    <property type="entry name" value="ThiS"/>
    <property type="match status" value="1"/>
</dbReference>
<dbReference type="AlphaFoldDB" id="A0A1H5U643"/>
<protein>
    <submittedName>
        <fullName evidence="1">Molybdopterin synthase sulfur carrier subunit</fullName>
    </submittedName>
</protein>
<dbReference type="InterPro" id="IPR003749">
    <property type="entry name" value="ThiS/MoaD-like"/>
</dbReference>
<evidence type="ECO:0000313" key="2">
    <source>
        <dbReference type="Proteomes" id="UP000236742"/>
    </source>
</evidence>
<organism evidence="1 2">
    <name type="scientific">Jhaorihella thermophila</name>
    <dbReference type="NCBI Taxonomy" id="488547"/>
    <lineage>
        <taxon>Bacteria</taxon>
        <taxon>Pseudomonadati</taxon>
        <taxon>Pseudomonadota</taxon>
        <taxon>Alphaproteobacteria</taxon>
        <taxon>Rhodobacterales</taxon>
        <taxon>Paracoccaceae</taxon>
        <taxon>Jhaorihella</taxon>
    </lineage>
</organism>
<accession>A0A1H5U643</accession>
<evidence type="ECO:0000313" key="1">
    <source>
        <dbReference type="EMBL" id="SEF70479.1"/>
    </source>
</evidence>
<keyword evidence="2" id="KW-1185">Reference proteome</keyword>
<dbReference type="InterPro" id="IPR012675">
    <property type="entry name" value="Beta-grasp_dom_sf"/>
</dbReference>
<dbReference type="Gene3D" id="3.10.20.30">
    <property type="match status" value="1"/>
</dbReference>
<reference evidence="1 2" key="1">
    <citation type="submission" date="2016-10" db="EMBL/GenBank/DDBJ databases">
        <authorList>
            <person name="de Groot N.N."/>
        </authorList>
    </citation>
    <scope>NUCLEOTIDE SEQUENCE [LARGE SCALE GENOMIC DNA]</scope>
    <source>
        <strain evidence="1 2">DSM 23413</strain>
    </source>
</reference>
<dbReference type="SUPFAM" id="SSF54285">
    <property type="entry name" value="MoaD/ThiS"/>
    <property type="match status" value="1"/>
</dbReference>
<name>A0A1H5U643_9RHOB</name>
<gene>
    <name evidence="1" type="ORF">SAMN05421751_103233</name>
</gene>